<reference evidence="2 3" key="1">
    <citation type="submission" date="2020-08" db="EMBL/GenBank/DDBJ databases">
        <title>The genome sequence of type strain Novosphingobium piscinae KCTC 42194.</title>
        <authorList>
            <person name="Liu Y."/>
        </authorList>
    </citation>
    <scope>NUCLEOTIDE SEQUENCE [LARGE SCALE GENOMIC DNA]</scope>
    <source>
        <strain evidence="2 3">KCTC 42194</strain>
    </source>
</reference>
<proteinExistence type="predicted"/>
<dbReference type="EMBL" id="JACLAX010000019">
    <property type="protein sequence ID" value="MBC2670440.1"/>
    <property type="molecule type" value="Genomic_DNA"/>
</dbReference>
<sequence>MRTPPLPLRRLVPSLLLAAGCALALSGCIRLGSGKPPATLLTLTSASAVAAGAGASGKAEDALVVFDPEVDRTLAVQRVAVTVDPANVAYLKDALWVERPARLFGALLTETIRAKGKRLVFAADDRAAAGSDRLSGRLLALGYDAASQAVVVRFDAVRTRPGGAIATRRFESRVPVSRAEAATVAPALNRAANAVAAEVADWIG</sequence>
<feature type="domain" description="ABC-type transport auxiliary lipoprotein component" evidence="1">
    <location>
        <begin position="46"/>
        <end position="200"/>
    </location>
</feature>
<evidence type="ECO:0000259" key="1">
    <source>
        <dbReference type="Pfam" id="PF03886"/>
    </source>
</evidence>
<keyword evidence="3" id="KW-1185">Reference proteome</keyword>
<gene>
    <name evidence="2" type="ORF">H7F53_14915</name>
</gene>
<evidence type="ECO:0000313" key="3">
    <source>
        <dbReference type="Proteomes" id="UP000551327"/>
    </source>
</evidence>
<dbReference type="RefSeq" id="WP_185680296.1">
    <property type="nucleotide sequence ID" value="NZ_JACLAX010000019.1"/>
</dbReference>
<name>A0A7X1KRB3_9SPHN</name>
<dbReference type="AlphaFoldDB" id="A0A7X1KRB3"/>
<organism evidence="2 3">
    <name type="scientific">Novosphingobium piscinae</name>
    <dbReference type="NCBI Taxonomy" id="1507448"/>
    <lineage>
        <taxon>Bacteria</taxon>
        <taxon>Pseudomonadati</taxon>
        <taxon>Pseudomonadota</taxon>
        <taxon>Alphaproteobacteria</taxon>
        <taxon>Sphingomonadales</taxon>
        <taxon>Sphingomonadaceae</taxon>
        <taxon>Novosphingobium</taxon>
    </lineage>
</organism>
<protein>
    <submittedName>
        <fullName evidence="2">Membrane integrity-associated transporter subunit PqiC</fullName>
    </submittedName>
</protein>
<dbReference type="Gene3D" id="3.40.50.10610">
    <property type="entry name" value="ABC-type transport auxiliary lipoprotein component"/>
    <property type="match status" value="1"/>
</dbReference>
<dbReference type="Pfam" id="PF03886">
    <property type="entry name" value="ABC_trans_aux"/>
    <property type="match status" value="1"/>
</dbReference>
<dbReference type="InterPro" id="IPR005586">
    <property type="entry name" value="ABC_trans_aux"/>
</dbReference>
<dbReference type="Proteomes" id="UP000551327">
    <property type="component" value="Unassembled WGS sequence"/>
</dbReference>
<comment type="caution">
    <text evidence="2">The sequence shown here is derived from an EMBL/GenBank/DDBJ whole genome shotgun (WGS) entry which is preliminary data.</text>
</comment>
<accession>A0A7X1KRB3</accession>
<dbReference type="PROSITE" id="PS51257">
    <property type="entry name" value="PROKAR_LIPOPROTEIN"/>
    <property type="match status" value="1"/>
</dbReference>
<dbReference type="SUPFAM" id="SSF159594">
    <property type="entry name" value="XCC0632-like"/>
    <property type="match status" value="1"/>
</dbReference>
<evidence type="ECO:0000313" key="2">
    <source>
        <dbReference type="EMBL" id="MBC2670440.1"/>
    </source>
</evidence>